<dbReference type="Gene3D" id="3.90.79.10">
    <property type="entry name" value="Nucleoside Triphosphate Pyrophosphohydrolase"/>
    <property type="match status" value="1"/>
</dbReference>
<dbReference type="GO" id="GO:0004452">
    <property type="term" value="F:isopentenyl-diphosphate delta-isomerase activity"/>
    <property type="evidence" value="ECO:0007669"/>
    <property type="project" value="UniProtKB-EC"/>
</dbReference>
<evidence type="ECO:0000256" key="10">
    <source>
        <dbReference type="ARBA" id="ARBA00022842"/>
    </source>
</evidence>
<keyword evidence="17" id="KW-1185">Reference proteome</keyword>
<evidence type="ECO:0000313" key="17">
    <source>
        <dbReference type="Proteomes" id="UP000728032"/>
    </source>
</evidence>
<dbReference type="SUPFAM" id="SSF55811">
    <property type="entry name" value="Nudix"/>
    <property type="match status" value="1"/>
</dbReference>
<dbReference type="Pfam" id="PF00293">
    <property type="entry name" value="NUDIX"/>
    <property type="match status" value="1"/>
</dbReference>
<keyword evidence="9" id="KW-0152">Cholesterol biosynthesis</keyword>
<keyword evidence="9" id="KW-0756">Sterol biosynthesis</keyword>
<keyword evidence="9" id="KW-0153">Cholesterol metabolism</keyword>
<dbReference type="OrthoDB" id="510307at2759"/>
<reference evidence="16" key="1">
    <citation type="submission" date="2020-11" db="EMBL/GenBank/DDBJ databases">
        <authorList>
            <person name="Tran Van P."/>
        </authorList>
    </citation>
    <scope>NUCLEOTIDE SEQUENCE</scope>
</reference>
<evidence type="ECO:0000256" key="13">
    <source>
        <dbReference type="ARBA" id="ARBA00023229"/>
    </source>
</evidence>
<dbReference type="InterPro" id="IPR000086">
    <property type="entry name" value="NUDIX_hydrolase_dom"/>
</dbReference>
<dbReference type="EC" id="5.3.3.2" evidence="6"/>
<dbReference type="UniPathway" id="UPA00059">
    <property type="reaction ID" value="UER00104"/>
</dbReference>
<evidence type="ECO:0000256" key="4">
    <source>
        <dbReference type="ARBA" id="ARBA00004826"/>
    </source>
</evidence>
<keyword evidence="9" id="KW-1207">Sterol metabolism</keyword>
<dbReference type="GO" id="GO:0046872">
    <property type="term" value="F:metal ion binding"/>
    <property type="evidence" value="ECO:0007669"/>
    <property type="project" value="UniProtKB-KW"/>
</dbReference>
<evidence type="ECO:0000313" key="16">
    <source>
        <dbReference type="EMBL" id="CAD7641804.1"/>
    </source>
</evidence>
<dbReference type="GO" id="GO:0050992">
    <property type="term" value="P:dimethylallyl diphosphate biosynthetic process"/>
    <property type="evidence" value="ECO:0007669"/>
    <property type="project" value="UniProtKB-UniPathway"/>
</dbReference>
<comment type="pathway">
    <text evidence="4">Isoprenoid biosynthesis; dimethylallyl diphosphate biosynthesis; dimethylallyl diphosphate from isopentenyl diphosphate: step 1/1.</text>
</comment>
<dbReference type="CDD" id="cd02885">
    <property type="entry name" value="NUDIX_IPP_Isomerase"/>
    <property type="match status" value="1"/>
</dbReference>
<dbReference type="EMBL" id="OC915746">
    <property type="protein sequence ID" value="CAD7641804.1"/>
    <property type="molecule type" value="Genomic_DNA"/>
</dbReference>
<evidence type="ECO:0000256" key="11">
    <source>
        <dbReference type="ARBA" id="ARBA00022955"/>
    </source>
</evidence>
<evidence type="ECO:0000256" key="2">
    <source>
        <dbReference type="ARBA" id="ARBA00001946"/>
    </source>
</evidence>
<gene>
    <name evidence="16" type="ORF">ONB1V03_LOCUS3270</name>
</gene>
<proteinExistence type="inferred from homology"/>
<accession>A0A7R9LHI4</accession>
<evidence type="ECO:0000256" key="9">
    <source>
        <dbReference type="ARBA" id="ARBA00022778"/>
    </source>
</evidence>
<keyword evidence="13" id="KW-0414">Isoprene biosynthesis</keyword>
<keyword evidence="11" id="KW-0752">Steroid biosynthesis</keyword>
<dbReference type="PROSITE" id="PS51462">
    <property type="entry name" value="NUDIX"/>
    <property type="match status" value="1"/>
</dbReference>
<keyword evidence="7" id="KW-0444">Lipid biosynthesis</keyword>
<dbReference type="AlphaFoldDB" id="A0A7R9LHI4"/>
<evidence type="ECO:0000256" key="1">
    <source>
        <dbReference type="ARBA" id="ARBA00000374"/>
    </source>
</evidence>
<dbReference type="GO" id="GO:0006695">
    <property type="term" value="P:cholesterol biosynthetic process"/>
    <property type="evidence" value="ECO:0007669"/>
    <property type="project" value="UniProtKB-KW"/>
</dbReference>
<evidence type="ECO:0000256" key="14">
    <source>
        <dbReference type="ARBA" id="ARBA00023235"/>
    </source>
</evidence>
<comment type="catalytic activity">
    <reaction evidence="1">
        <text>isopentenyl diphosphate = dimethylallyl diphosphate</text>
        <dbReference type="Rhea" id="RHEA:23284"/>
        <dbReference type="ChEBI" id="CHEBI:57623"/>
        <dbReference type="ChEBI" id="CHEBI:128769"/>
        <dbReference type="EC" id="5.3.3.2"/>
    </reaction>
</comment>
<comment type="function">
    <text evidence="3">Catalyzes the 1,3-allylic rearrangement of the homoallylic substrate isopentenyl (IPP) to its highly electrophilic allylic isomer, dimethylallyl diphosphate (DMAPP).</text>
</comment>
<dbReference type="PANTHER" id="PTHR10885">
    <property type="entry name" value="ISOPENTENYL-DIPHOSPHATE DELTA-ISOMERASE"/>
    <property type="match status" value="1"/>
</dbReference>
<dbReference type="GO" id="GO:0009240">
    <property type="term" value="P:isopentenyl diphosphate biosynthetic process"/>
    <property type="evidence" value="ECO:0007669"/>
    <property type="project" value="TreeGrafter"/>
</dbReference>
<dbReference type="FunFam" id="3.90.79.10:FF:000012">
    <property type="entry name" value="Isopentenyl-diphosphate Delta-isomerase 1"/>
    <property type="match status" value="1"/>
</dbReference>
<dbReference type="InterPro" id="IPR011876">
    <property type="entry name" value="IsopentenylPP_isomerase_typ1"/>
</dbReference>
<dbReference type="EMBL" id="CAJPVJ010000921">
    <property type="protein sequence ID" value="CAG2163704.1"/>
    <property type="molecule type" value="Genomic_DNA"/>
</dbReference>
<evidence type="ECO:0000256" key="7">
    <source>
        <dbReference type="ARBA" id="ARBA00022516"/>
    </source>
</evidence>
<dbReference type="PANTHER" id="PTHR10885:SF0">
    <property type="entry name" value="ISOPENTENYL-DIPHOSPHATE DELTA-ISOMERASE"/>
    <property type="match status" value="1"/>
</dbReference>
<evidence type="ECO:0000256" key="5">
    <source>
        <dbReference type="ARBA" id="ARBA00007579"/>
    </source>
</evidence>
<dbReference type="Proteomes" id="UP000728032">
    <property type="component" value="Unassembled WGS sequence"/>
</dbReference>
<comment type="cofactor">
    <cofactor evidence="2">
        <name>Mg(2+)</name>
        <dbReference type="ChEBI" id="CHEBI:18420"/>
    </cofactor>
</comment>
<keyword evidence="14" id="KW-0413">Isomerase</keyword>
<dbReference type="InterPro" id="IPR015797">
    <property type="entry name" value="NUDIX_hydrolase-like_dom_sf"/>
</dbReference>
<name>A0A7R9LHI4_9ACAR</name>
<keyword evidence="8" id="KW-0479">Metal-binding</keyword>
<sequence>MDCMIRGTQMANRVLIDCKGLSRLYERFVGSVGCLKTGAIGGRMMSSQSQALADCMSQLDPKQVQLLDEQCIVVDDNDVPLEAKSKKDCHLMANIDKGLIHRAFSVMLFNSSGELLLTQRSDAKITFPSYFTNTCCSHPLYNELERDEKNAIGVKRAAQRRLQTELGIDSLKIPLEDIKYMTRFLYKAPSGGLWGEHEIDYALVIQKDVPLNPDPNEVKFCHYVSKDNMMSFLKNEELKGNQVTPWFRLMIENFLFEWWNQLHDLDKFQDHINIHKLP</sequence>
<evidence type="ECO:0000256" key="3">
    <source>
        <dbReference type="ARBA" id="ARBA00003951"/>
    </source>
</evidence>
<keyword evidence="10" id="KW-0460">Magnesium</keyword>
<keyword evidence="12" id="KW-0443">Lipid metabolism</keyword>
<evidence type="ECO:0000256" key="12">
    <source>
        <dbReference type="ARBA" id="ARBA00023098"/>
    </source>
</evidence>
<evidence type="ECO:0000256" key="6">
    <source>
        <dbReference type="ARBA" id="ARBA00012057"/>
    </source>
</evidence>
<evidence type="ECO:0000259" key="15">
    <source>
        <dbReference type="PROSITE" id="PS51462"/>
    </source>
</evidence>
<comment type="similarity">
    <text evidence="5">Belongs to the IPP isomerase type 1 family.</text>
</comment>
<dbReference type="GO" id="GO:0005737">
    <property type="term" value="C:cytoplasm"/>
    <property type="evidence" value="ECO:0007669"/>
    <property type="project" value="TreeGrafter"/>
</dbReference>
<organism evidence="16">
    <name type="scientific">Oppiella nova</name>
    <dbReference type="NCBI Taxonomy" id="334625"/>
    <lineage>
        <taxon>Eukaryota</taxon>
        <taxon>Metazoa</taxon>
        <taxon>Ecdysozoa</taxon>
        <taxon>Arthropoda</taxon>
        <taxon>Chelicerata</taxon>
        <taxon>Arachnida</taxon>
        <taxon>Acari</taxon>
        <taxon>Acariformes</taxon>
        <taxon>Sarcoptiformes</taxon>
        <taxon>Oribatida</taxon>
        <taxon>Brachypylina</taxon>
        <taxon>Oppioidea</taxon>
        <taxon>Oppiidae</taxon>
        <taxon>Oppiella</taxon>
    </lineage>
</organism>
<dbReference type="NCBIfam" id="TIGR02150">
    <property type="entry name" value="IPP_isom_1"/>
    <property type="match status" value="1"/>
</dbReference>
<protein>
    <recommendedName>
        <fullName evidence="6">isopentenyl-diphosphate Delta-isomerase</fullName>
        <ecNumber evidence="6">5.3.3.2</ecNumber>
    </recommendedName>
</protein>
<evidence type="ECO:0000256" key="8">
    <source>
        <dbReference type="ARBA" id="ARBA00022723"/>
    </source>
</evidence>
<keyword evidence="9" id="KW-0753">Steroid metabolism</keyword>
<feature type="domain" description="Nudix hydrolase" evidence="15">
    <location>
        <begin position="99"/>
        <end position="249"/>
    </location>
</feature>